<dbReference type="AlphaFoldDB" id="A0A382YSP9"/>
<gene>
    <name evidence="1" type="ORF">METZ01_LOCUS438749</name>
</gene>
<dbReference type="EMBL" id="UINC01177981">
    <property type="protein sequence ID" value="SVD85895.1"/>
    <property type="molecule type" value="Genomic_DNA"/>
</dbReference>
<evidence type="ECO:0000313" key="1">
    <source>
        <dbReference type="EMBL" id="SVD85895.1"/>
    </source>
</evidence>
<proteinExistence type="predicted"/>
<accession>A0A382YSP9</accession>
<reference evidence="1" key="1">
    <citation type="submission" date="2018-05" db="EMBL/GenBank/DDBJ databases">
        <authorList>
            <person name="Lanie J.A."/>
            <person name="Ng W.-L."/>
            <person name="Kazmierczak K.M."/>
            <person name="Andrzejewski T.M."/>
            <person name="Davidsen T.M."/>
            <person name="Wayne K.J."/>
            <person name="Tettelin H."/>
            <person name="Glass J.I."/>
            <person name="Rusch D."/>
            <person name="Podicherti R."/>
            <person name="Tsui H.-C.T."/>
            <person name="Winkler M.E."/>
        </authorList>
    </citation>
    <scope>NUCLEOTIDE SEQUENCE</scope>
</reference>
<feature type="non-terminal residue" evidence="1">
    <location>
        <position position="64"/>
    </location>
</feature>
<protein>
    <submittedName>
        <fullName evidence="1">Uncharacterized protein</fullName>
    </submittedName>
</protein>
<organism evidence="1">
    <name type="scientific">marine metagenome</name>
    <dbReference type="NCBI Taxonomy" id="408172"/>
    <lineage>
        <taxon>unclassified sequences</taxon>
        <taxon>metagenomes</taxon>
        <taxon>ecological metagenomes</taxon>
    </lineage>
</organism>
<sequence>MNKKLILIALLILPITSWEAFADSDKTEVLPLVGKTEKLSFTTNEGSWLSLDITPNGKTIIFDL</sequence>
<name>A0A382YSP9_9ZZZZ</name>